<dbReference type="EMBL" id="FNEN01000002">
    <property type="protein sequence ID" value="SDI47638.1"/>
    <property type="molecule type" value="Genomic_DNA"/>
</dbReference>
<dbReference type="InterPro" id="IPR012349">
    <property type="entry name" value="Split_barrel_FMN-bd"/>
</dbReference>
<organism evidence="2 3">
    <name type="scientific">Natribacillus halophilus</name>
    <dbReference type="NCBI Taxonomy" id="549003"/>
    <lineage>
        <taxon>Bacteria</taxon>
        <taxon>Bacillati</taxon>
        <taxon>Bacillota</taxon>
        <taxon>Bacilli</taxon>
        <taxon>Bacillales</taxon>
        <taxon>Bacillaceae</taxon>
        <taxon>Natribacillus</taxon>
    </lineage>
</organism>
<dbReference type="SUPFAM" id="SSF50475">
    <property type="entry name" value="FMN-binding split barrel"/>
    <property type="match status" value="1"/>
</dbReference>
<proteinExistence type="predicted"/>
<gene>
    <name evidence="2" type="ORF">SAMN04488123_102342</name>
</gene>
<sequence length="141" mass="16502">MSREELQERVAEVLKLNRIGVLSTIKDNQPYARYMTFHHEGFTLFTPTAEDTHKVEDIEDNPHVHILLGYEERERGEAFLEIEAEAEIATNPDDRKKAWSEKVAEKYSGPEDDRFIVLICRPTVIRYRNDDELETPQEITL</sequence>
<accession>A0A1G8KW10</accession>
<dbReference type="Gene3D" id="2.30.110.10">
    <property type="entry name" value="Electron Transport, Fmn-binding Protein, Chain A"/>
    <property type="match status" value="1"/>
</dbReference>
<dbReference type="InterPro" id="IPR052917">
    <property type="entry name" value="Stress-Dev_Protein"/>
</dbReference>
<dbReference type="RefSeq" id="WP_176764591.1">
    <property type="nucleotide sequence ID" value="NZ_FNEN01000002.1"/>
</dbReference>
<name>A0A1G8KW10_9BACI</name>
<feature type="domain" description="Pyridoxamine 5'-phosphate oxidase N-terminal" evidence="1">
    <location>
        <begin position="6"/>
        <end position="127"/>
    </location>
</feature>
<dbReference type="InterPro" id="IPR011576">
    <property type="entry name" value="Pyridox_Oxase_N"/>
</dbReference>
<dbReference type="Proteomes" id="UP000198853">
    <property type="component" value="Unassembled WGS sequence"/>
</dbReference>
<evidence type="ECO:0000259" key="1">
    <source>
        <dbReference type="Pfam" id="PF01243"/>
    </source>
</evidence>
<reference evidence="2 3" key="1">
    <citation type="submission" date="2016-10" db="EMBL/GenBank/DDBJ databases">
        <authorList>
            <person name="de Groot N.N."/>
        </authorList>
    </citation>
    <scope>NUCLEOTIDE SEQUENCE [LARGE SCALE GENOMIC DNA]</scope>
    <source>
        <strain evidence="2 3">DSM 21771</strain>
    </source>
</reference>
<dbReference type="AlphaFoldDB" id="A0A1G8KW10"/>
<evidence type="ECO:0000313" key="2">
    <source>
        <dbReference type="EMBL" id="SDI47638.1"/>
    </source>
</evidence>
<keyword evidence="3" id="KW-1185">Reference proteome</keyword>
<dbReference type="Pfam" id="PF01243">
    <property type="entry name" value="PNPOx_N"/>
    <property type="match status" value="1"/>
</dbReference>
<dbReference type="PANTHER" id="PTHR34818:SF1">
    <property type="entry name" value="PROTEIN BLI-3"/>
    <property type="match status" value="1"/>
</dbReference>
<protein>
    <submittedName>
        <fullName evidence="2">General stress protein 26</fullName>
    </submittedName>
</protein>
<dbReference type="PANTHER" id="PTHR34818">
    <property type="entry name" value="PROTEIN BLI-3"/>
    <property type="match status" value="1"/>
</dbReference>
<evidence type="ECO:0000313" key="3">
    <source>
        <dbReference type="Proteomes" id="UP000198853"/>
    </source>
</evidence>